<protein>
    <submittedName>
        <fullName evidence="1">Uracil-DNA glycosylase</fullName>
    </submittedName>
</protein>
<dbReference type="SUPFAM" id="SSF52141">
    <property type="entry name" value="Uracil-DNA glycosylase-like"/>
    <property type="match status" value="1"/>
</dbReference>
<dbReference type="InterPro" id="IPR002043">
    <property type="entry name" value="UDG_fam1"/>
</dbReference>
<dbReference type="PANTHER" id="PTHR11264:SF8">
    <property type="entry name" value="URACIL-DNA GLYCOSYLASE-LIKE DOMAIN-CONTAINING PROTEIN"/>
    <property type="match status" value="1"/>
</dbReference>
<dbReference type="OrthoDB" id="9804372at2"/>
<dbReference type="AlphaFoldDB" id="A0A7Z0PEH7"/>
<dbReference type="InterPro" id="IPR036895">
    <property type="entry name" value="Uracil-DNA_glycosylase-like_sf"/>
</dbReference>
<dbReference type="GO" id="GO:0097510">
    <property type="term" value="P:base-excision repair, AP site formation via deaminated base removal"/>
    <property type="evidence" value="ECO:0007669"/>
    <property type="project" value="TreeGrafter"/>
</dbReference>
<reference evidence="1 2" key="1">
    <citation type="submission" date="2020-05" db="EMBL/GenBank/DDBJ databases">
        <title>Streptobacillus felis strain LHL191014123.</title>
        <authorList>
            <person name="Fawzy A."/>
            <person name="Rau J."/>
            <person name="Risse K."/>
            <person name="Schauerte N."/>
            <person name="Geiger C."/>
            <person name="Blom J."/>
            <person name="Imirzalioglu C."/>
            <person name="Falgenhauer J."/>
            <person name="Bach A."/>
            <person name="Herden C."/>
            <person name="Eisenberg T."/>
        </authorList>
    </citation>
    <scope>NUCLEOTIDE SEQUENCE [LARGE SCALE GENOMIC DNA]</scope>
    <source>
        <strain evidence="1 2">LHL191014123</strain>
    </source>
</reference>
<dbReference type="CDD" id="cd10027">
    <property type="entry name" value="UDG-F1-like"/>
    <property type="match status" value="1"/>
</dbReference>
<proteinExistence type="predicted"/>
<evidence type="ECO:0000313" key="1">
    <source>
        <dbReference type="EMBL" id="NYV27271.1"/>
    </source>
</evidence>
<dbReference type="GO" id="GO:0004844">
    <property type="term" value="F:uracil DNA N-glycosylase activity"/>
    <property type="evidence" value="ECO:0007669"/>
    <property type="project" value="InterPro"/>
</dbReference>
<evidence type="ECO:0000313" key="2">
    <source>
        <dbReference type="Proteomes" id="UP000526184"/>
    </source>
</evidence>
<dbReference type="InterPro" id="IPR036322">
    <property type="entry name" value="WD40_repeat_dom_sf"/>
</dbReference>
<dbReference type="RefSeq" id="WP_067321158.1">
    <property type="nucleotide sequence ID" value="NZ_CBCRWS010000001.1"/>
</dbReference>
<dbReference type="SUPFAM" id="SSF50978">
    <property type="entry name" value="WD40 repeat-like"/>
    <property type="match status" value="1"/>
</dbReference>
<name>A0A7Z0PEH7_9FUSO</name>
<keyword evidence="2" id="KW-1185">Reference proteome</keyword>
<dbReference type="Proteomes" id="UP000526184">
    <property type="component" value="Unassembled WGS sequence"/>
</dbReference>
<gene>
    <name evidence="1" type="ORF">HP397_00320</name>
</gene>
<sequence>MELILKDSINFNFNISDFELDPLNNTLITTGESLNFLKDLKVFKSIKGKMKNSESITFIKYENQLFQSNDLYIVSMDNKIFKVDGKRKKIVNEIILPINNIENIVVSKSGKIAYISNGILYVNEVDSETLKAFPLTENVEGRFKIYISGENILIKYRKMHESTIKIIIFSLQNLKKIAEISSTTNHIYSKIDKLDYVASTDEGYIEIWDILESQIKESHRISKYKITYIEKDEDYFYFGNINGELIVTDSNLNILKIYKIFQEEIKKIQIFDTKIYVLSFSNRMKIFDKINSENKFDDVVNEFMYKYKIHESYKDFFDINIVSKIKGFIDNLDADYVSYTPSSEKIFKALNQDISNIKVCIMGKDPYFQRGVATGLAFEVESDNWHDEKVNTSLKNILKLIYKTYTGKMGDISEIRNSILKKEFNILPPNKIFKSWEKQGVLLLNSSLTTLIDKAGAHHKFWENIINDLIVYISNKNLNITYLLWGNDAALMEKYIANGEIIKHNHPAICGNLKNENDFMLGKSFELTKKYINWLGV</sequence>
<accession>A0A7Z0PEH7</accession>
<dbReference type="PANTHER" id="PTHR11264">
    <property type="entry name" value="URACIL-DNA GLYCOSYLASE"/>
    <property type="match status" value="1"/>
</dbReference>
<organism evidence="1 2">
    <name type="scientific">Streptobacillus felis</name>
    <dbReference type="NCBI Taxonomy" id="1384509"/>
    <lineage>
        <taxon>Bacteria</taxon>
        <taxon>Fusobacteriati</taxon>
        <taxon>Fusobacteriota</taxon>
        <taxon>Fusobacteriia</taxon>
        <taxon>Fusobacteriales</taxon>
        <taxon>Leptotrichiaceae</taxon>
        <taxon>Streptobacillus</taxon>
    </lineage>
</organism>
<comment type="caution">
    <text evidence="1">The sequence shown here is derived from an EMBL/GenBank/DDBJ whole genome shotgun (WGS) entry which is preliminary data.</text>
</comment>
<dbReference type="EMBL" id="JABMKT010000001">
    <property type="protein sequence ID" value="NYV27271.1"/>
    <property type="molecule type" value="Genomic_DNA"/>
</dbReference>
<dbReference type="Gene3D" id="3.40.470.10">
    <property type="entry name" value="Uracil-DNA glycosylase-like domain"/>
    <property type="match status" value="1"/>
</dbReference>